<accession>A0ABD2PZ28</accession>
<dbReference type="AlphaFoldDB" id="A0ABD2PZ28"/>
<reference evidence="1 2" key="1">
    <citation type="submission" date="2024-11" db="EMBL/GenBank/DDBJ databases">
        <title>Adaptive evolution of stress response genes in parasites aligns with host niche diversity.</title>
        <authorList>
            <person name="Hahn C."/>
            <person name="Resl P."/>
        </authorList>
    </citation>
    <scope>NUCLEOTIDE SEQUENCE [LARGE SCALE GENOMIC DNA]</scope>
    <source>
        <strain evidence="1">EGGRZ-B1_66</strain>
        <tissue evidence="1">Body</tissue>
    </source>
</reference>
<protein>
    <submittedName>
        <fullName evidence="1">Uncharacterized protein</fullName>
    </submittedName>
</protein>
<organism evidence="1 2">
    <name type="scientific">Cichlidogyrus casuarinus</name>
    <dbReference type="NCBI Taxonomy" id="1844966"/>
    <lineage>
        <taxon>Eukaryota</taxon>
        <taxon>Metazoa</taxon>
        <taxon>Spiralia</taxon>
        <taxon>Lophotrochozoa</taxon>
        <taxon>Platyhelminthes</taxon>
        <taxon>Monogenea</taxon>
        <taxon>Monopisthocotylea</taxon>
        <taxon>Dactylogyridea</taxon>
        <taxon>Ancyrocephalidae</taxon>
        <taxon>Cichlidogyrus</taxon>
    </lineage>
</organism>
<comment type="caution">
    <text evidence="1">The sequence shown here is derived from an EMBL/GenBank/DDBJ whole genome shotgun (WGS) entry which is preliminary data.</text>
</comment>
<keyword evidence="2" id="KW-1185">Reference proteome</keyword>
<dbReference type="Proteomes" id="UP001626550">
    <property type="component" value="Unassembled WGS sequence"/>
</dbReference>
<gene>
    <name evidence="1" type="ORF">Ciccas_009326</name>
</gene>
<feature type="non-terminal residue" evidence="1">
    <location>
        <position position="57"/>
    </location>
</feature>
<evidence type="ECO:0000313" key="2">
    <source>
        <dbReference type="Proteomes" id="UP001626550"/>
    </source>
</evidence>
<sequence>MSGSLLTFRKNIRPHPKCFLLPVSSLLSGLLQHEHPVFQTPPNSLWYSLISLSETCH</sequence>
<dbReference type="EMBL" id="JBJKFK010001867">
    <property type="protein sequence ID" value="KAL3312087.1"/>
    <property type="molecule type" value="Genomic_DNA"/>
</dbReference>
<proteinExistence type="predicted"/>
<name>A0ABD2PZ28_9PLAT</name>
<evidence type="ECO:0000313" key="1">
    <source>
        <dbReference type="EMBL" id="KAL3312087.1"/>
    </source>
</evidence>